<feature type="domain" description="DNA2/NAM7 helicase helicase" evidence="1">
    <location>
        <begin position="3"/>
        <end position="46"/>
    </location>
</feature>
<dbReference type="GO" id="GO:0071013">
    <property type="term" value="C:catalytic step 2 spliceosome"/>
    <property type="evidence" value="ECO:0007669"/>
    <property type="project" value="TreeGrafter"/>
</dbReference>
<dbReference type="SUPFAM" id="SSF52540">
    <property type="entry name" value="P-loop containing nucleoside triphosphate hydrolases"/>
    <property type="match status" value="1"/>
</dbReference>
<dbReference type="KEGG" id="dpl:KGM_211322"/>
<gene>
    <name evidence="2" type="ORF">KGM_211322</name>
</gene>
<dbReference type="PANTHER" id="PTHR10887:SF5">
    <property type="entry name" value="RNA HELICASE AQUARIUS"/>
    <property type="match status" value="1"/>
</dbReference>
<proteinExistence type="predicted"/>
<dbReference type="GO" id="GO:0004386">
    <property type="term" value="F:helicase activity"/>
    <property type="evidence" value="ECO:0007669"/>
    <property type="project" value="InterPro"/>
</dbReference>
<dbReference type="STRING" id="278856.A0A212F764"/>
<keyword evidence="3" id="KW-1185">Reference proteome</keyword>
<dbReference type="GO" id="GO:0003729">
    <property type="term" value="F:mRNA binding"/>
    <property type="evidence" value="ECO:0007669"/>
    <property type="project" value="TreeGrafter"/>
</dbReference>
<comment type="caution">
    <text evidence="2">The sequence shown here is derived from an EMBL/GenBank/DDBJ whole genome shotgun (WGS) entry which is preliminary data.</text>
</comment>
<accession>A0A212F764</accession>
<sequence>MEESAQILEIETFIPLLLQNPQDGRSRLKRWIMIGDHHQLPPVVKNMAFQKYCNMEQSLFTRMVRLGVPYVELDAQGRARSR</sequence>
<dbReference type="InterPro" id="IPR045055">
    <property type="entry name" value="DNA2/NAM7-like"/>
</dbReference>
<dbReference type="InterPro" id="IPR027417">
    <property type="entry name" value="P-loop_NTPase"/>
</dbReference>
<organism evidence="2 3">
    <name type="scientific">Danaus plexippus plexippus</name>
    <dbReference type="NCBI Taxonomy" id="278856"/>
    <lineage>
        <taxon>Eukaryota</taxon>
        <taxon>Metazoa</taxon>
        <taxon>Ecdysozoa</taxon>
        <taxon>Arthropoda</taxon>
        <taxon>Hexapoda</taxon>
        <taxon>Insecta</taxon>
        <taxon>Pterygota</taxon>
        <taxon>Neoptera</taxon>
        <taxon>Endopterygota</taxon>
        <taxon>Lepidoptera</taxon>
        <taxon>Glossata</taxon>
        <taxon>Ditrysia</taxon>
        <taxon>Papilionoidea</taxon>
        <taxon>Nymphalidae</taxon>
        <taxon>Danainae</taxon>
        <taxon>Danaini</taxon>
        <taxon>Danaina</taxon>
        <taxon>Danaus</taxon>
        <taxon>Danaus</taxon>
    </lineage>
</organism>
<protein>
    <submittedName>
        <fullName evidence="2">Intron-binding protein aquarius</fullName>
    </submittedName>
</protein>
<name>A0A212F764_DANPL</name>
<dbReference type="InterPro" id="IPR041677">
    <property type="entry name" value="DNA2/NAM7_AAA_11"/>
</dbReference>
<dbReference type="AlphaFoldDB" id="A0A212F764"/>
<dbReference type="PANTHER" id="PTHR10887">
    <property type="entry name" value="DNA2/NAM7 HELICASE FAMILY"/>
    <property type="match status" value="1"/>
</dbReference>
<evidence type="ECO:0000259" key="1">
    <source>
        <dbReference type="Pfam" id="PF13086"/>
    </source>
</evidence>
<evidence type="ECO:0000313" key="3">
    <source>
        <dbReference type="Proteomes" id="UP000007151"/>
    </source>
</evidence>
<dbReference type="Proteomes" id="UP000007151">
    <property type="component" value="Unassembled WGS sequence"/>
</dbReference>
<dbReference type="EMBL" id="AGBW02009936">
    <property type="protein sequence ID" value="OWR49549.1"/>
    <property type="molecule type" value="Genomic_DNA"/>
</dbReference>
<dbReference type="eggNOG" id="KOG1806">
    <property type="taxonomic scope" value="Eukaryota"/>
</dbReference>
<dbReference type="Pfam" id="PF13086">
    <property type="entry name" value="AAA_11"/>
    <property type="match status" value="1"/>
</dbReference>
<dbReference type="InParanoid" id="A0A212F764"/>
<reference evidence="2 3" key="1">
    <citation type="journal article" date="2011" name="Cell">
        <title>The monarch butterfly genome yields insights into long-distance migration.</title>
        <authorList>
            <person name="Zhan S."/>
            <person name="Merlin C."/>
            <person name="Boore J.L."/>
            <person name="Reppert S.M."/>
        </authorList>
    </citation>
    <scope>NUCLEOTIDE SEQUENCE [LARGE SCALE GENOMIC DNA]</scope>
    <source>
        <strain evidence="2">F-2</strain>
    </source>
</reference>
<dbReference type="Gene3D" id="3.40.50.300">
    <property type="entry name" value="P-loop containing nucleotide triphosphate hydrolases"/>
    <property type="match status" value="1"/>
</dbReference>
<evidence type="ECO:0000313" key="2">
    <source>
        <dbReference type="EMBL" id="OWR49549.1"/>
    </source>
</evidence>